<dbReference type="InterPro" id="IPR020084">
    <property type="entry name" value="NUDIX_hydrolase_CS"/>
</dbReference>
<dbReference type="SUPFAM" id="SSF55811">
    <property type="entry name" value="Nudix"/>
    <property type="match status" value="1"/>
</dbReference>
<dbReference type="AlphaFoldDB" id="A0A5C6DXZ2"/>
<dbReference type="InterPro" id="IPR000086">
    <property type="entry name" value="NUDIX_hydrolase_dom"/>
</dbReference>
<dbReference type="Proteomes" id="UP000315471">
    <property type="component" value="Unassembled WGS sequence"/>
</dbReference>
<dbReference type="PROSITE" id="PS00893">
    <property type="entry name" value="NUDIX_BOX"/>
    <property type="match status" value="1"/>
</dbReference>
<accession>A0A5C6DXZ2</accession>
<dbReference type="GO" id="GO:0019693">
    <property type="term" value="P:ribose phosphate metabolic process"/>
    <property type="evidence" value="ECO:0007669"/>
    <property type="project" value="TreeGrafter"/>
</dbReference>
<reference evidence="9 10" key="1">
    <citation type="submission" date="2019-02" db="EMBL/GenBank/DDBJ databases">
        <title>Deep-cultivation of Planctomycetes and their phenomic and genomic characterization uncovers novel biology.</title>
        <authorList>
            <person name="Wiegand S."/>
            <person name="Jogler M."/>
            <person name="Boedeker C."/>
            <person name="Pinto D."/>
            <person name="Vollmers J."/>
            <person name="Rivas-Marin E."/>
            <person name="Kohn T."/>
            <person name="Peeters S.H."/>
            <person name="Heuer A."/>
            <person name="Rast P."/>
            <person name="Oberbeckmann S."/>
            <person name="Bunk B."/>
            <person name="Jeske O."/>
            <person name="Meyerdierks A."/>
            <person name="Storesund J.E."/>
            <person name="Kallscheuer N."/>
            <person name="Luecker S."/>
            <person name="Lage O.M."/>
            <person name="Pohl T."/>
            <person name="Merkel B.J."/>
            <person name="Hornburger P."/>
            <person name="Mueller R.-W."/>
            <person name="Bruemmer F."/>
            <person name="Labrenz M."/>
            <person name="Spormann A.M."/>
            <person name="Op Den Camp H."/>
            <person name="Overmann J."/>
            <person name="Amann R."/>
            <person name="Jetten M.S.M."/>
            <person name="Mascher T."/>
            <person name="Medema M.H."/>
            <person name="Devos D.P."/>
            <person name="Kaster A.-K."/>
            <person name="Ovreas L."/>
            <person name="Rohde M."/>
            <person name="Galperin M.Y."/>
            <person name="Jogler C."/>
        </authorList>
    </citation>
    <scope>NUCLEOTIDE SEQUENCE [LARGE SCALE GENOMIC DNA]</scope>
    <source>
        <strain evidence="9 10">Q31b</strain>
    </source>
</reference>
<sequence>MMLTGNDGKTYQRQVVRHPGAVVLLPLLDRDTVVLIENRRPTVGETLLELPAGTREVGESAETTAARELAEETGYTAQSMTLLHDFYSAPGICDERMSLFIARGLSEGKAAREATEEIVNRIVSREQVRSLISENRIKDAKTLVGLYAFLFNPCCE</sequence>
<dbReference type="CDD" id="cd03424">
    <property type="entry name" value="NUDIX_ADPRase_Nudt5_UGPPase_Nudt14"/>
    <property type="match status" value="1"/>
</dbReference>
<comment type="cofactor">
    <cofactor evidence="2">
        <name>Mg(2+)</name>
        <dbReference type="ChEBI" id="CHEBI:18420"/>
    </cofactor>
</comment>
<dbReference type="GO" id="GO:0005829">
    <property type="term" value="C:cytosol"/>
    <property type="evidence" value="ECO:0007669"/>
    <property type="project" value="TreeGrafter"/>
</dbReference>
<evidence type="ECO:0000256" key="5">
    <source>
        <dbReference type="ARBA" id="ARBA00022801"/>
    </source>
</evidence>
<comment type="similarity">
    <text evidence="3">Belongs to the Nudix hydrolase family. NudK subfamily.</text>
</comment>
<comment type="catalytic activity">
    <reaction evidence="1">
        <text>GDP-alpha-D-mannose + H2O = alpha-D-mannose 1-phosphate + GMP + 2 H(+)</text>
        <dbReference type="Rhea" id="RHEA:27978"/>
        <dbReference type="ChEBI" id="CHEBI:15377"/>
        <dbReference type="ChEBI" id="CHEBI:15378"/>
        <dbReference type="ChEBI" id="CHEBI:57527"/>
        <dbReference type="ChEBI" id="CHEBI:58115"/>
        <dbReference type="ChEBI" id="CHEBI:58409"/>
    </reaction>
</comment>
<evidence type="ECO:0000256" key="3">
    <source>
        <dbReference type="ARBA" id="ARBA00007275"/>
    </source>
</evidence>
<evidence type="ECO:0000313" key="9">
    <source>
        <dbReference type="EMBL" id="TWU40261.1"/>
    </source>
</evidence>
<dbReference type="EMBL" id="SJPY01000005">
    <property type="protein sequence ID" value="TWU40261.1"/>
    <property type="molecule type" value="Genomic_DNA"/>
</dbReference>
<dbReference type="Gene3D" id="3.90.79.10">
    <property type="entry name" value="Nucleoside Triphosphate Pyrophosphohydrolase"/>
    <property type="match status" value="1"/>
</dbReference>
<dbReference type="GO" id="GO:0006753">
    <property type="term" value="P:nucleoside phosphate metabolic process"/>
    <property type="evidence" value="ECO:0007669"/>
    <property type="project" value="TreeGrafter"/>
</dbReference>
<keyword evidence="10" id="KW-1185">Reference proteome</keyword>
<dbReference type="PROSITE" id="PS51462">
    <property type="entry name" value="NUDIX"/>
    <property type="match status" value="1"/>
</dbReference>
<gene>
    <name evidence="9" type="primary">nudF</name>
    <name evidence="9" type="ORF">Q31b_36070</name>
</gene>
<keyword evidence="5 9" id="KW-0378">Hydrolase</keyword>
<evidence type="ECO:0000256" key="7">
    <source>
        <dbReference type="ARBA" id="ARBA00032272"/>
    </source>
</evidence>
<name>A0A5C6DXZ2_9BACT</name>
<evidence type="ECO:0000256" key="1">
    <source>
        <dbReference type="ARBA" id="ARBA00000847"/>
    </source>
</evidence>
<evidence type="ECO:0000256" key="4">
    <source>
        <dbReference type="ARBA" id="ARBA00016377"/>
    </source>
</evidence>
<protein>
    <recommendedName>
        <fullName evidence="4">GDP-mannose pyrophosphatase</fullName>
    </recommendedName>
    <alternativeName>
        <fullName evidence="6">GDP-mannose hydrolase</fullName>
    </alternativeName>
    <alternativeName>
        <fullName evidence="7">GDPMK</fullName>
    </alternativeName>
</protein>
<dbReference type="PANTHER" id="PTHR11839">
    <property type="entry name" value="UDP/ADP-SUGAR PYROPHOSPHATASE"/>
    <property type="match status" value="1"/>
</dbReference>
<evidence type="ECO:0000256" key="6">
    <source>
        <dbReference type="ARBA" id="ARBA00032162"/>
    </source>
</evidence>
<dbReference type="GO" id="GO:0016787">
    <property type="term" value="F:hydrolase activity"/>
    <property type="evidence" value="ECO:0007669"/>
    <property type="project" value="UniProtKB-KW"/>
</dbReference>
<evidence type="ECO:0000256" key="2">
    <source>
        <dbReference type="ARBA" id="ARBA00001946"/>
    </source>
</evidence>
<dbReference type="PANTHER" id="PTHR11839:SF18">
    <property type="entry name" value="NUDIX HYDROLASE DOMAIN-CONTAINING PROTEIN"/>
    <property type="match status" value="1"/>
</dbReference>
<dbReference type="InterPro" id="IPR015797">
    <property type="entry name" value="NUDIX_hydrolase-like_dom_sf"/>
</dbReference>
<evidence type="ECO:0000259" key="8">
    <source>
        <dbReference type="PROSITE" id="PS51462"/>
    </source>
</evidence>
<proteinExistence type="inferred from homology"/>
<evidence type="ECO:0000313" key="10">
    <source>
        <dbReference type="Proteomes" id="UP000315471"/>
    </source>
</evidence>
<feature type="domain" description="Nudix hydrolase" evidence="8">
    <location>
        <begin position="16"/>
        <end position="145"/>
    </location>
</feature>
<dbReference type="Pfam" id="PF00293">
    <property type="entry name" value="NUDIX"/>
    <property type="match status" value="1"/>
</dbReference>
<organism evidence="9 10">
    <name type="scientific">Novipirellula aureliae</name>
    <dbReference type="NCBI Taxonomy" id="2527966"/>
    <lineage>
        <taxon>Bacteria</taxon>
        <taxon>Pseudomonadati</taxon>
        <taxon>Planctomycetota</taxon>
        <taxon>Planctomycetia</taxon>
        <taxon>Pirellulales</taxon>
        <taxon>Pirellulaceae</taxon>
        <taxon>Novipirellula</taxon>
    </lineage>
</organism>
<comment type="caution">
    <text evidence="9">The sequence shown here is derived from an EMBL/GenBank/DDBJ whole genome shotgun (WGS) entry which is preliminary data.</text>
</comment>